<keyword evidence="3" id="KW-0479">Metal-binding</keyword>
<dbReference type="SUPFAM" id="SSF53244">
    <property type="entry name" value="MurD-like peptide ligases, peptide-binding domain"/>
    <property type="match status" value="1"/>
</dbReference>
<dbReference type="EMBL" id="CAJPDS010000003">
    <property type="protein sequence ID" value="CAF9904749.1"/>
    <property type="molecule type" value="Genomic_DNA"/>
</dbReference>
<dbReference type="GO" id="GO:0004326">
    <property type="term" value="F:tetrahydrofolylpolyglutamate synthase activity"/>
    <property type="evidence" value="ECO:0007669"/>
    <property type="project" value="InterPro"/>
</dbReference>
<keyword evidence="4 7" id="KW-0547">Nucleotide-binding</keyword>
<accession>A0A8H3I8Z9</accession>
<keyword evidence="6" id="KW-0460">Magnesium</keyword>
<dbReference type="SUPFAM" id="SSF53623">
    <property type="entry name" value="MurD-like peptide ligases, catalytic domain"/>
    <property type="match status" value="1"/>
</dbReference>
<evidence type="ECO:0000256" key="3">
    <source>
        <dbReference type="ARBA" id="ARBA00022723"/>
    </source>
</evidence>
<comment type="catalytic activity">
    <reaction evidence="7">
        <text>7,8-dihydropteroate + L-glutamate + ATP = 7,8-dihydrofolate + ADP + phosphate + H(+)</text>
        <dbReference type="Rhea" id="RHEA:23584"/>
        <dbReference type="ChEBI" id="CHEBI:15378"/>
        <dbReference type="ChEBI" id="CHEBI:17839"/>
        <dbReference type="ChEBI" id="CHEBI:29985"/>
        <dbReference type="ChEBI" id="CHEBI:30616"/>
        <dbReference type="ChEBI" id="CHEBI:43474"/>
        <dbReference type="ChEBI" id="CHEBI:57451"/>
        <dbReference type="ChEBI" id="CHEBI:456216"/>
        <dbReference type="EC" id="6.3.2.12"/>
    </reaction>
</comment>
<keyword evidence="2 7" id="KW-0436">Ligase</keyword>
<dbReference type="PANTHER" id="PTHR11136">
    <property type="entry name" value="FOLYLPOLYGLUTAMATE SYNTHASE-RELATED"/>
    <property type="match status" value="1"/>
</dbReference>
<dbReference type="EC" id="6.3.2.12" evidence="7"/>
<gene>
    <name evidence="9" type="primary">FOL3</name>
    <name evidence="9" type="ORF">HETSPECPRED_004775</name>
</gene>
<evidence type="ECO:0000256" key="1">
    <source>
        <dbReference type="ARBA" id="ARBA00008276"/>
    </source>
</evidence>
<dbReference type="AlphaFoldDB" id="A0A8H3I8Z9"/>
<dbReference type="PROSITE" id="PS01012">
    <property type="entry name" value="FOLYLPOLYGLU_SYNT_2"/>
    <property type="match status" value="1"/>
</dbReference>
<dbReference type="GO" id="GO:0005739">
    <property type="term" value="C:mitochondrion"/>
    <property type="evidence" value="ECO:0007669"/>
    <property type="project" value="TreeGrafter"/>
</dbReference>
<evidence type="ECO:0000313" key="9">
    <source>
        <dbReference type="EMBL" id="CAF9904749.1"/>
    </source>
</evidence>
<dbReference type="GO" id="GO:0005524">
    <property type="term" value="F:ATP binding"/>
    <property type="evidence" value="ECO:0007669"/>
    <property type="project" value="UniProtKB-KW"/>
</dbReference>
<dbReference type="InterPro" id="IPR036565">
    <property type="entry name" value="Mur-like_cat_sf"/>
</dbReference>
<dbReference type="InterPro" id="IPR018109">
    <property type="entry name" value="Folylpolyglutamate_synth_CS"/>
</dbReference>
<keyword evidence="5 7" id="KW-0067">ATP-binding</keyword>
<evidence type="ECO:0000256" key="7">
    <source>
        <dbReference type="PIRNR" id="PIRNR001563"/>
    </source>
</evidence>
<dbReference type="InterPro" id="IPR001645">
    <property type="entry name" value="Folylpolyglutamate_synth"/>
</dbReference>
<name>A0A8H3I8Z9_9LECA</name>
<keyword evidence="7" id="KW-0554">One-carbon metabolism</keyword>
<organism evidence="9 10">
    <name type="scientific">Heterodermia speciosa</name>
    <dbReference type="NCBI Taxonomy" id="116794"/>
    <lineage>
        <taxon>Eukaryota</taxon>
        <taxon>Fungi</taxon>
        <taxon>Dikarya</taxon>
        <taxon>Ascomycota</taxon>
        <taxon>Pezizomycotina</taxon>
        <taxon>Lecanoromycetes</taxon>
        <taxon>OSLEUM clade</taxon>
        <taxon>Lecanoromycetidae</taxon>
        <taxon>Caliciales</taxon>
        <taxon>Physciaceae</taxon>
        <taxon>Heterodermia</taxon>
    </lineage>
</organism>
<dbReference type="Pfam" id="PF08245">
    <property type="entry name" value="Mur_ligase_M"/>
    <property type="match status" value="1"/>
</dbReference>
<comment type="caution">
    <text evidence="9">The sequence shown here is derived from an EMBL/GenBank/DDBJ whole genome shotgun (WGS) entry which is preliminary data.</text>
</comment>
<keyword evidence="10" id="KW-1185">Reference proteome</keyword>
<protein>
    <recommendedName>
        <fullName evidence="7">Dihydrofolate synthetase</fullName>
        <ecNumber evidence="7">6.3.2.12</ecNumber>
    </recommendedName>
</protein>
<evidence type="ECO:0000256" key="2">
    <source>
        <dbReference type="ARBA" id="ARBA00022598"/>
    </source>
</evidence>
<evidence type="ECO:0000256" key="6">
    <source>
        <dbReference type="ARBA" id="ARBA00022842"/>
    </source>
</evidence>
<reference evidence="9" key="1">
    <citation type="submission" date="2021-03" db="EMBL/GenBank/DDBJ databases">
        <authorList>
            <person name="Tagirdzhanova G."/>
        </authorList>
    </citation>
    <scope>NUCLEOTIDE SEQUENCE</scope>
</reference>
<proteinExistence type="inferred from homology"/>
<evidence type="ECO:0000313" key="10">
    <source>
        <dbReference type="Proteomes" id="UP000664521"/>
    </source>
</evidence>
<dbReference type="InterPro" id="IPR013221">
    <property type="entry name" value="Mur_ligase_cen"/>
</dbReference>
<dbReference type="GO" id="GO:0006730">
    <property type="term" value="P:one-carbon metabolic process"/>
    <property type="evidence" value="ECO:0007669"/>
    <property type="project" value="UniProtKB-KW"/>
</dbReference>
<dbReference type="Gene3D" id="3.90.190.20">
    <property type="entry name" value="Mur ligase, C-terminal domain"/>
    <property type="match status" value="1"/>
</dbReference>
<dbReference type="GO" id="GO:0046872">
    <property type="term" value="F:metal ion binding"/>
    <property type="evidence" value="ECO:0007669"/>
    <property type="project" value="UniProtKB-KW"/>
</dbReference>
<feature type="domain" description="Mur ligase central" evidence="8">
    <location>
        <begin position="25"/>
        <end position="168"/>
    </location>
</feature>
<comment type="similarity">
    <text evidence="1 7">Belongs to the folylpolyglutamate synthase family.</text>
</comment>
<sequence length="418" mass="44954">MINFGLSRISRLLESTVLPWRAIHVAGTNGKGSVCAYVSAMLNAGGIPVGRFTSPHLIDRWDCITINEKTVAEDLFLETEQKVKNFNLAADIGASEFELLTATAFTLFAQQKIKIGVVEVGMGGAEDATNVIQDPLVTVITKIGLDHQAFLGNTVEDIARTKAGILKRGIPCVVDGTNTQQVLASIHEKAIEKCAGALFRVPLDGSEKLAKVWDILSKDDYEHHQQTHIMLAYEALSIALNSTQTISENLQLLPAVRNTVWPGRLQTVSIKDLTGRAQPILLDGAHNVQAAEVLDSYVNRRVRLTNDPVTWVIAVSSGKGVQDVLTCLLKPHDRVIACEFGAVSGMPWVQPVKAKDIVSVANILGLHNASVHERSDAVSALGIATRESQGGPIVVAGSLYLVSDILRAIRAATNPKSG</sequence>
<dbReference type="GO" id="GO:0008841">
    <property type="term" value="F:dihydrofolate synthase activity"/>
    <property type="evidence" value="ECO:0007669"/>
    <property type="project" value="UniProtKB-EC"/>
</dbReference>
<comment type="pathway">
    <text evidence="7">Cofactor biosynthesis; tetrahydrofolylpolyglutamate biosynthesis.</text>
</comment>
<evidence type="ECO:0000256" key="5">
    <source>
        <dbReference type="ARBA" id="ARBA00022840"/>
    </source>
</evidence>
<dbReference type="GO" id="GO:0005829">
    <property type="term" value="C:cytosol"/>
    <property type="evidence" value="ECO:0007669"/>
    <property type="project" value="TreeGrafter"/>
</dbReference>
<dbReference type="PANTHER" id="PTHR11136:SF0">
    <property type="entry name" value="DIHYDROFOLATE SYNTHETASE-RELATED"/>
    <property type="match status" value="1"/>
</dbReference>
<dbReference type="PIRSF" id="PIRSF001563">
    <property type="entry name" value="Folylpolyglu_synth"/>
    <property type="match status" value="1"/>
</dbReference>
<evidence type="ECO:0000256" key="4">
    <source>
        <dbReference type="ARBA" id="ARBA00022741"/>
    </source>
</evidence>
<dbReference type="UniPathway" id="UPA00850"/>
<dbReference type="Gene3D" id="3.40.1190.10">
    <property type="entry name" value="Mur-like, catalytic domain"/>
    <property type="match status" value="1"/>
</dbReference>
<dbReference type="InterPro" id="IPR036615">
    <property type="entry name" value="Mur_ligase_C_dom_sf"/>
</dbReference>
<dbReference type="NCBIfam" id="TIGR01499">
    <property type="entry name" value="folC"/>
    <property type="match status" value="1"/>
</dbReference>
<dbReference type="OrthoDB" id="5212574at2759"/>
<evidence type="ECO:0000259" key="8">
    <source>
        <dbReference type="Pfam" id="PF08245"/>
    </source>
</evidence>
<dbReference type="Proteomes" id="UP000664521">
    <property type="component" value="Unassembled WGS sequence"/>
</dbReference>